<evidence type="ECO:0000313" key="6">
    <source>
        <dbReference type="EMBL" id="MFC4505696.1"/>
    </source>
</evidence>
<dbReference type="PROSITE" id="PS50977">
    <property type="entry name" value="HTH_TETR_2"/>
    <property type="match status" value="1"/>
</dbReference>
<keyword evidence="2 4" id="KW-0238">DNA-binding</keyword>
<reference evidence="7" key="1">
    <citation type="journal article" date="2019" name="Int. J. Syst. Evol. Microbiol.">
        <title>The Global Catalogue of Microorganisms (GCM) 10K type strain sequencing project: providing services to taxonomists for standard genome sequencing and annotation.</title>
        <authorList>
            <consortium name="The Broad Institute Genomics Platform"/>
            <consortium name="The Broad Institute Genome Sequencing Center for Infectious Disease"/>
            <person name="Wu L."/>
            <person name="Ma J."/>
        </authorList>
    </citation>
    <scope>NUCLEOTIDE SEQUENCE [LARGE SCALE GENOMIC DNA]</scope>
    <source>
        <strain evidence="7">CGMCC 4.7177</strain>
    </source>
</reference>
<accession>A0ABV9B317</accession>
<organism evidence="6 7">
    <name type="scientific">Streptomyces vulcanius</name>
    <dbReference type="NCBI Taxonomy" id="1441876"/>
    <lineage>
        <taxon>Bacteria</taxon>
        <taxon>Bacillati</taxon>
        <taxon>Actinomycetota</taxon>
        <taxon>Actinomycetes</taxon>
        <taxon>Kitasatosporales</taxon>
        <taxon>Streptomycetaceae</taxon>
        <taxon>Streptomyces</taxon>
    </lineage>
</organism>
<evidence type="ECO:0000256" key="1">
    <source>
        <dbReference type="ARBA" id="ARBA00023015"/>
    </source>
</evidence>
<dbReference type="Gene3D" id="1.10.10.60">
    <property type="entry name" value="Homeodomain-like"/>
    <property type="match status" value="1"/>
</dbReference>
<proteinExistence type="predicted"/>
<feature type="domain" description="HTH tetR-type" evidence="5">
    <location>
        <begin position="17"/>
        <end position="77"/>
    </location>
</feature>
<dbReference type="RefSeq" id="WP_381171396.1">
    <property type="nucleotide sequence ID" value="NZ_JBHSFK010000036.1"/>
</dbReference>
<dbReference type="PANTHER" id="PTHR30055">
    <property type="entry name" value="HTH-TYPE TRANSCRIPTIONAL REGULATOR RUTR"/>
    <property type="match status" value="1"/>
</dbReference>
<dbReference type="Pfam" id="PF00440">
    <property type="entry name" value="TetR_N"/>
    <property type="match status" value="1"/>
</dbReference>
<feature type="DNA-binding region" description="H-T-H motif" evidence="4">
    <location>
        <begin position="40"/>
        <end position="59"/>
    </location>
</feature>
<dbReference type="PANTHER" id="PTHR30055:SF234">
    <property type="entry name" value="HTH-TYPE TRANSCRIPTIONAL REGULATOR BETI"/>
    <property type="match status" value="1"/>
</dbReference>
<keyword evidence="7" id="KW-1185">Reference proteome</keyword>
<keyword evidence="3" id="KW-0804">Transcription</keyword>
<dbReference type="Proteomes" id="UP001595839">
    <property type="component" value="Unassembled WGS sequence"/>
</dbReference>
<protein>
    <submittedName>
        <fullName evidence="6">TetR/AcrR family transcriptional regulator</fullName>
    </submittedName>
</protein>
<evidence type="ECO:0000256" key="3">
    <source>
        <dbReference type="ARBA" id="ARBA00023163"/>
    </source>
</evidence>
<dbReference type="PRINTS" id="PR00455">
    <property type="entry name" value="HTHTETR"/>
</dbReference>
<dbReference type="InterPro" id="IPR050109">
    <property type="entry name" value="HTH-type_TetR-like_transc_reg"/>
</dbReference>
<evidence type="ECO:0000313" key="7">
    <source>
        <dbReference type="Proteomes" id="UP001595839"/>
    </source>
</evidence>
<dbReference type="Gene3D" id="1.10.357.10">
    <property type="entry name" value="Tetracycline Repressor, domain 2"/>
    <property type="match status" value="1"/>
</dbReference>
<gene>
    <name evidence="6" type="ORF">ACFPIH_40645</name>
</gene>
<name>A0ABV9B317_9ACTN</name>
<evidence type="ECO:0000256" key="4">
    <source>
        <dbReference type="PROSITE-ProRule" id="PRU00335"/>
    </source>
</evidence>
<dbReference type="EMBL" id="JBHSFK010000036">
    <property type="protein sequence ID" value="MFC4505696.1"/>
    <property type="molecule type" value="Genomic_DNA"/>
</dbReference>
<dbReference type="InterPro" id="IPR009057">
    <property type="entry name" value="Homeodomain-like_sf"/>
</dbReference>
<evidence type="ECO:0000259" key="5">
    <source>
        <dbReference type="PROSITE" id="PS50977"/>
    </source>
</evidence>
<keyword evidence="1" id="KW-0805">Transcription regulation</keyword>
<sequence>MAAGAEATMGLRERKKLQTALRIYRTAVELFLEKSFDAVSVQEIADAAEVSKMTVFNYFGSKEDLVFRPIEEHFSDAARAVRDRAPGESAVAAVRRQFLEMVETRDPSVGLHAEPYARRIRQLIIDTPVLMERAYLTSEKGARALADQLTEETGDATLALIAAATLSAARNALVEEHHRRIDAGETVDEVARDAADRARDAFALVENGLRDFARRQ</sequence>
<dbReference type="InterPro" id="IPR001647">
    <property type="entry name" value="HTH_TetR"/>
</dbReference>
<comment type="caution">
    <text evidence="6">The sequence shown here is derived from an EMBL/GenBank/DDBJ whole genome shotgun (WGS) entry which is preliminary data.</text>
</comment>
<evidence type="ECO:0000256" key="2">
    <source>
        <dbReference type="ARBA" id="ARBA00023125"/>
    </source>
</evidence>
<dbReference type="SUPFAM" id="SSF46689">
    <property type="entry name" value="Homeodomain-like"/>
    <property type="match status" value="1"/>
</dbReference>